<reference evidence="1 2" key="1">
    <citation type="submission" date="2017-02" db="EMBL/GenBank/DDBJ databases">
        <authorList>
            <person name="Peterson S.W."/>
        </authorList>
    </citation>
    <scope>NUCLEOTIDE SEQUENCE [LARGE SCALE GENOMIC DNA]</scope>
    <source>
        <strain evidence="1 2">ATCC 17233</strain>
    </source>
</reference>
<dbReference type="EMBL" id="FUXA01000009">
    <property type="protein sequence ID" value="SJZ81372.1"/>
    <property type="molecule type" value="Genomic_DNA"/>
</dbReference>
<gene>
    <name evidence="1" type="ORF">SAMN02745110_01678</name>
</gene>
<dbReference type="RefSeq" id="WP_078787512.1">
    <property type="nucleotide sequence ID" value="NZ_FMTO01000008.1"/>
</dbReference>
<keyword evidence="2" id="KW-1185">Reference proteome</keyword>
<sequence>MKNIRFYEAEKYKTPDYEKVEDMIYKTLEEKSVDDGNFALKQCSDADLVSKLLKSEEWCQGTGDFLDENLILTYEGKRYYRDIENVGTEDDIVYEDMYDPAEKNIIYVTSIIYEPEPEFEENEPDDEYVSQYPLEDILDEFLVYCYDSYDKENASDKKNSYVEFASESIEDIRKVLDIIGKHVYNVTEGDYVQLKIE</sequence>
<protein>
    <submittedName>
        <fullName evidence="1">Uncharacterized protein</fullName>
    </submittedName>
</protein>
<evidence type="ECO:0000313" key="1">
    <source>
        <dbReference type="EMBL" id="SJZ81372.1"/>
    </source>
</evidence>
<evidence type="ECO:0000313" key="2">
    <source>
        <dbReference type="Proteomes" id="UP000189857"/>
    </source>
</evidence>
<dbReference type="AlphaFoldDB" id="A0A1T4NQA2"/>
<accession>A0A1T4NQA2</accession>
<name>A0A1T4NQA2_9FIRM</name>
<proteinExistence type="predicted"/>
<dbReference type="OrthoDB" id="5192882at2"/>
<dbReference type="Proteomes" id="UP000189857">
    <property type="component" value="Unassembled WGS sequence"/>
</dbReference>
<organism evidence="1 2">
    <name type="scientific">Eubacterium ruminantium</name>
    <dbReference type="NCBI Taxonomy" id="42322"/>
    <lineage>
        <taxon>Bacteria</taxon>
        <taxon>Bacillati</taxon>
        <taxon>Bacillota</taxon>
        <taxon>Clostridia</taxon>
        <taxon>Eubacteriales</taxon>
        <taxon>Eubacteriaceae</taxon>
        <taxon>Eubacterium</taxon>
    </lineage>
</organism>